<evidence type="ECO:0000313" key="5">
    <source>
        <dbReference type="EMBL" id="OJH40903.1"/>
    </source>
</evidence>
<dbReference type="InterPro" id="IPR056179">
    <property type="entry name" value="DHQS_C"/>
</dbReference>
<feature type="domain" description="3-dehydroquinate synthase N-terminal" evidence="3">
    <location>
        <begin position="95"/>
        <end position="225"/>
    </location>
</feature>
<dbReference type="GO" id="GO:0016491">
    <property type="term" value="F:oxidoreductase activity"/>
    <property type="evidence" value="ECO:0007669"/>
    <property type="project" value="InterPro"/>
</dbReference>
<dbReference type="PANTHER" id="PTHR33563:SF1">
    <property type="entry name" value="3-DEHYDROQUINATE SYNTHASE"/>
    <property type="match status" value="1"/>
</dbReference>
<accession>A0A1L9BF73</accession>
<dbReference type="STRING" id="83449.BON30_08245"/>
<dbReference type="OrthoDB" id="2043123at2"/>
<dbReference type="RefSeq" id="WP_071897342.1">
    <property type="nucleotide sequence ID" value="NZ_MPIN01000002.1"/>
</dbReference>
<proteinExistence type="predicted"/>
<organism evidence="5 6">
    <name type="scientific">Cystobacter ferrugineus</name>
    <dbReference type="NCBI Taxonomy" id="83449"/>
    <lineage>
        <taxon>Bacteria</taxon>
        <taxon>Pseudomonadati</taxon>
        <taxon>Myxococcota</taxon>
        <taxon>Myxococcia</taxon>
        <taxon>Myxococcales</taxon>
        <taxon>Cystobacterineae</taxon>
        <taxon>Archangiaceae</taxon>
        <taxon>Cystobacter</taxon>
    </lineage>
</organism>
<dbReference type="GO" id="GO:0008652">
    <property type="term" value="P:amino acid biosynthetic process"/>
    <property type="evidence" value="ECO:0007669"/>
    <property type="project" value="UniProtKB-KW"/>
</dbReference>
<dbReference type="Pfam" id="PF26558">
    <property type="entry name" value="DHQS_2nd"/>
    <property type="match status" value="1"/>
</dbReference>
<reference evidence="6" key="1">
    <citation type="submission" date="2016-11" db="EMBL/GenBank/DDBJ databases">
        <authorList>
            <person name="Shukria A."/>
            <person name="Stevens D.C."/>
        </authorList>
    </citation>
    <scope>NUCLEOTIDE SEQUENCE [LARGE SCALE GENOMIC DNA]</scope>
    <source>
        <strain evidence="6">Cbfe23</strain>
    </source>
</reference>
<evidence type="ECO:0000256" key="1">
    <source>
        <dbReference type="ARBA" id="ARBA00022605"/>
    </source>
</evidence>
<dbReference type="GO" id="GO:0003856">
    <property type="term" value="F:3-dehydroquinate synthase activity"/>
    <property type="evidence" value="ECO:0007669"/>
    <property type="project" value="InterPro"/>
</dbReference>
<evidence type="ECO:0000256" key="2">
    <source>
        <dbReference type="ARBA" id="ARBA00023141"/>
    </source>
</evidence>
<evidence type="ECO:0000259" key="3">
    <source>
        <dbReference type="Pfam" id="PF01959"/>
    </source>
</evidence>
<feature type="domain" description="3-dehydroquinate synthase C-terminal" evidence="4">
    <location>
        <begin position="243"/>
        <end position="415"/>
    </location>
</feature>
<evidence type="ECO:0000313" key="6">
    <source>
        <dbReference type="Proteomes" id="UP000182229"/>
    </source>
</evidence>
<dbReference type="PANTHER" id="PTHR33563">
    <property type="match status" value="1"/>
</dbReference>
<evidence type="ECO:0000259" key="4">
    <source>
        <dbReference type="Pfam" id="PF26558"/>
    </source>
</evidence>
<comment type="caution">
    <text evidence="5">The sequence shown here is derived from an EMBL/GenBank/DDBJ whole genome shotgun (WGS) entry which is preliminary data.</text>
</comment>
<reference evidence="5 6" key="2">
    <citation type="submission" date="2016-12" db="EMBL/GenBank/DDBJ databases">
        <title>Draft Genome Sequence of Cystobacter ferrugineus Strain Cbfe23.</title>
        <authorList>
            <person name="Akbar S."/>
            <person name="Dowd S.E."/>
            <person name="Stevens D.C."/>
        </authorList>
    </citation>
    <scope>NUCLEOTIDE SEQUENCE [LARGE SCALE GENOMIC DNA]</scope>
    <source>
        <strain evidence="5 6">Cbfe23</strain>
    </source>
</reference>
<dbReference type="EMBL" id="MPIN01000002">
    <property type="protein sequence ID" value="OJH40903.1"/>
    <property type="molecule type" value="Genomic_DNA"/>
</dbReference>
<dbReference type="GO" id="GO:0009073">
    <property type="term" value="P:aromatic amino acid family biosynthetic process"/>
    <property type="evidence" value="ECO:0007669"/>
    <property type="project" value="UniProtKB-KW"/>
</dbReference>
<gene>
    <name evidence="5" type="ORF">BON30_08245</name>
</gene>
<protein>
    <submittedName>
        <fullName evidence="5">3-dehydroquinate synthase</fullName>
    </submittedName>
</protein>
<keyword evidence="1" id="KW-0028">Amino-acid biosynthesis</keyword>
<dbReference type="InterPro" id="IPR002812">
    <property type="entry name" value="DHQS"/>
</dbReference>
<keyword evidence="6" id="KW-1185">Reference proteome</keyword>
<sequence>MDVTATNTVNNDAVNMQKRERIRLERVEGDRNRVEEAGSLIVWFDTAGLATPADSEGLLGRIVNQAYTGVVLYPENVATLAPAIPARMLKVLHTPRIEDLERLKTLPQGGQTFVVASPEIQVLQKAAELGFKTCYRAYVDDGASLHASIQEGVHHAYLMVRFRDPTNIPLELVIASLQATRTVLIKEINTPTDVDDAIVTLGVMEVGADGVMFSPRNHGALSEFVSRLGRLDRAATKVEVASVVRSVPIGMGYRSCIDTTTLFSPTEGMLVGSTSQGGILCCPEVFFLPYMELRPFRVNAGAVHSYVYNYNNRTDYMSELRAGASIMLVDHTGKTRRSSVGRMKTEVRPLRLIEVEFASGERINAIMQDDWHVRIFSDEAKPLNITALKPGDKVLGHLAQPGRHVGIKVDEHIIET</sequence>
<keyword evidence="2" id="KW-0057">Aromatic amino acid biosynthesis</keyword>
<dbReference type="Pfam" id="PF01959">
    <property type="entry name" value="DHQS"/>
    <property type="match status" value="1"/>
</dbReference>
<dbReference type="Proteomes" id="UP000182229">
    <property type="component" value="Unassembled WGS sequence"/>
</dbReference>
<dbReference type="AlphaFoldDB" id="A0A1L9BF73"/>
<dbReference type="InterPro" id="IPR030960">
    <property type="entry name" value="DHQS/DOIS_N"/>
</dbReference>
<name>A0A1L9BF73_9BACT</name>